<feature type="region of interest" description="Disordered" evidence="1">
    <location>
        <begin position="36"/>
        <end position="114"/>
    </location>
</feature>
<feature type="compositionally biased region" description="Low complexity" evidence="1">
    <location>
        <begin position="36"/>
        <end position="48"/>
    </location>
</feature>
<feature type="compositionally biased region" description="Basic and acidic residues" evidence="1">
    <location>
        <begin position="63"/>
        <end position="78"/>
    </location>
</feature>
<feature type="compositionally biased region" description="Basic and acidic residues" evidence="1">
    <location>
        <begin position="85"/>
        <end position="114"/>
    </location>
</feature>
<protein>
    <recommendedName>
        <fullName evidence="4">Lipoprotein</fullName>
    </recommendedName>
</protein>
<gene>
    <name evidence="2" type="ORF">LU297_06130</name>
</gene>
<proteinExistence type="predicted"/>
<organism evidence="2 3">
    <name type="scientific">Moraxella nasicaprae</name>
    <dbReference type="NCBI Taxonomy" id="2904122"/>
    <lineage>
        <taxon>Bacteria</taxon>
        <taxon>Pseudomonadati</taxon>
        <taxon>Pseudomonadota</taxon>
        <taxon>Gammaproteobacteria</taxon>
        <taxon>Moraxellales</taxon>
        <taxon>Moraxellaceae</taxon>
        <taxon>Moraxella</taxon>
    </lineage>
</organism>
<keyword evidence="3" id="KW-1185">Reference proteome</keyword>
<evidence type="ECO:0008006" key="4">
    <source>
        <dbReference type="Google" id="ProtNLM"/>
    </source>
</evidence>
<dbReference type="EMBL" id="CP089977">
    <property type="protein sequence ID" value="UXZ04192.1"/>
    <property type="molecule type" value="Genomic_DNA"/>
</dbReference>
<evidence type="ECO:0000256" key="1">
    <source>
        <dbReference type="SAM" id="MobiDB-lite"/>
    </source>
</evidence>
<accession>A0ABY6F281</accession>
<sequence>MKINFILAALTAGVLLSACGEKHEAVYAVDKIEEAQAAAKAKAPQPEAIKFDDEGQPPFAEPKPAEDAAKTDESKADEQTADAAKPAEADKAEEAKPAEAATEAKTDAPAEEKK</sequence>
<dbReference type="Proteomes" id="UP001063782">
    <property type="component" value="Chromosome"/>
</dbReference>
<evidence type="ECO:0000313" key="3">
    <source>
        <dbReference type="Proteomes" id="UP001063782"/>
    </source>
</evidence>
<evidence type="ECO:0000313" key="2">
    <source>
        <dbReference type="EMBL" id="UXZ04192.1"/>
    </source>
</evidence>
<reference evidence="2" key="1">
    <citation type="submission" date="2021-12" db="EMBL/GenBank/DDBJ databases">
        <title>taxonomy of Moraxella sp. ZY201224.</title>
        <authorList>
            <person name="Li F."/>
        </authorList>
    </citation>
    <scope>NUCLEOTIDE SEQUENCE</scope>
    <source>
        <strain evidence="2">ZY201224</strain>
    </source>
</reference>
<name>A0ABY6F281_9GAMM</name>
<dbReference type="RefSeq" id="WP_263075675.1">
    <property type="nucleotide sequence ID" value="NZ_CP089977.1"/>
</dbReference>
<dbReference type="PROSITE" id="PS51257">
    <property type="entry name" value="PROKAR_LIPOPROTEIN"/>
    <property type="match status" value="1"/>
</dbReference>